<comment type="caution">
    <text evidence="3">The sequence shown here is derived from an EMBL/GenBank/DDBJ whole genome shotgun (WGS) entry which is preliminary data.</text>
</comment>
<sequence length="319" mass="35818">MLDSSDASLDGAEQPQSLSAPGEQPVNTFEIDLNGFRPRESRGGSLSGVHANPMHVQVHEPVRPSIRNLRWYEWMPVVNSIYELLFHEPPTVEVLEKTLHLLALVDALLFCVIIAIPCSISYDELTALNERFREEGGYRDYFISGLPANDDFGTYDGYYSSRLNAYLADALNSVAISFVSVIGTYIFAMNSVAGGSELVEENEILAWWKYSRFTLLIQAVFTLAGFYFTICSVYILIECKFPDPYIEQYGEYSSYLGVRKDNPWGYNNTTFLVSMNVSMLITIALVSIATTNRLFTRHNPNVVPTILGFGCFLPGESRD</sequence>
<dbReference type="AlphaFoldDB" id="A0AAE0BDE9"/>
<feature type="transmembrane region" description="Helical" evidence="2">
    <location>
        <begin position="271"/>
        <end position="289"/>
    </location>
</feature>
<gene>
    <name evidence="3" type="ORF">CYMTET_55935</name>
</gene>
<dbReference type="EMBL" id="LGRX02035633">
    <property type="protein sequence ID" value="KAK3233787.1"/>
    <property type="molecule type" value="Genomic_DNA"/>
</dbReference>
<name>A0AAE0BDE9_9CHLO</name>
<organism evidence="3 4">
    <name type="scientific">Cymbomonas tetramitiformis</name>
    <dbReference type="NCBI Taxonomy" id="36881"/>
    <lineage>
        <taxon>Eukaryota</taxon>
        <taxon>Viridiplantae</taxon>
        <taxon>Chlorophyta</taxon>
        <taxon>Pyramimonadophyceae</taxon>
        <taxon>Pyramimonadales</taxon>
        <taxon>Pyramimonadaceae</taxon>
        <taxon>Cymbomonas</taxon>
    </lineage>
</organism>
<dbReference type="Proteomes" id="UP001190700">
    <property type="component" value="Unassembled WGS sequence"/>
</dbReference>
<feature type="transmembrane region" description="Helical" evidence="2">
    <location>
        <begin position="101"/>
        <end position="122"/>
    </location>
</feature>
<feature type="transmembrane region" description="Helical" evidence="2">
    <location>
        <begin position="170"/>
        <end position="192"/>
    </location>
</feature>
<keyword evidence="2" id="KW-0472">Membrane</keyword>
<keyword evidence="4" id="KW-1185">Reference proteome</keyword>
<feature type="region of interest" description="Disordered" evidence="1">
    <location>
        <begin position="1"/>
        <end position="26"/>
    </location>
</feature>
<accession>A0AAE0BDE9</accession>
<proteinExistence type="predicted"/>
<protein>
    <recommendedName>
        <fullName evidence="5">Transmembrane protein</fullName>
    </recommendedName>
</protein>
<keyword evidence="2" id="KW-1133">Transmembrane helix</keyword>
<evidence type="ECO:0000256" key="2">
    <source>
        <dbReference type="SAM" id="Phobius"/>
    </source>
</evidence>
<evidence type="ECO:0008006" key="5">
    <source>
        <dbReference type="Google" id="ProtNLM"/>
    </source>
</evidence>
<keyword evidence="2" id="KW-0812">Transmembrane</keyword>
<evidence type="ECO:0000313" key="4">
    <source>
        <dbReference type="Proteomes" id="UP001190700"/>
    </source>
</evidence>
<evidence type="ECO:0000256" key="1">
    <source>
        <dbReference type="SAM" id="MobiDB-lite"/>
    </source>
</evidence>
<evidence type="ECO:0000313" key="3">
    <source>
        <dbReference type="EMBL" id="KAK3233787.1"/>
    </source>
</evidence>
<feature type="transmembrane region" description="Helical" evidence="2">
    <location>
        <begin position="213"/>
        <end position="237"/>
    </location>
</feature>
<reference evidence="3 4" key="1">
    <citation type="journal article" date="2015" name="Genome Biol. Evol.">
        <title>Comparative Genomics of a Bacterivorous Green Alga Reveals Evolutionary Causalities and Consequences of Phago-Mixotrophic Mode of Nutrition.</title>
        <authorList>
            <person name="Burns J.A."/>
            <person name="Paasch A."/>
            <person name="Narechania A."/>
            <person name="Kim E."/>
        </authorList>
    </citation>
    <scope>NUCLEOTIDE SEQUENCE [LARGE SCALE GENOMIC DNA]</scope>
    <source>
        <strain evidence="3 4">PLY_AMNH</strain>
    </source>
</reference>